<dbReference type="InterPro" id="IPR036867">
    <property type="entry name" value="R3H_dom_sf"/>
</dbReference>
<reference evidence="2 3" key="1">
    <citation type="journal article" date="2016" name="Nat. Commun.">
        <title>Thousands of microbial genomes shed light on interconnected biogeochemical processes in an aquifer system.</title>
        <authorList>
            <person name="Anantharaman K."/>
            <person name="Brown C.T."/>
            <person name="Hug L.A."/>
            <person name="Sharon I."/>
            <person name="Castelle C.J."/>
            <person name="Probst A.J."/>
            <person name="Thomas B.C."/>
            <person name="Singh A."/>
            <person name="Wilkins M.J."/>
            <person name="Karaoz U."/>
            <person name="Brodie E.L."/>
            <person name="Williams K.H."/>
            <person name="Hubbard S.S."/>
            <person name="Banfield J.F."/>
        </authorList>
    </citation>
    <scope>NUCLEOTIDE SEQUENCE [LARGE SCALE GENOMIC DNA]</scope>
</reference>
<gene>
    <name evidence="2" type="ORF">A2843_01600</name>
</gene>
<sequence>MLNKEQLQTIEQEVYRLLEKLGTLGDIKVAQIEGIEGCTVEVTIRVEEPKMIIGERGQTLFELQHILKLILRKKIADPFYLSLDVNEYKKNKEEYLQDLAQATADEVILAKKPKELPPMSSSERRVIHMALSGRSDVISESIGEGAERRVVITFRGASK</sequence>
<dbReference type="AlphaFoldDB" id="A0A1G2QTW6"/>
<dbReference type="PANTHER" id="PTHR35800">
    <property type="entry name" value="PROTEIN JAG"/>
    <property type="match status" value="1"/>
</dbReference>
<dbReference type="Pfam" id="PF01424">
    <property type="entry name" value="R3H"/>
    <property type="match status" value="1"/>
</dbReference>
<evidence type="ECO:0000313" key="2">
    <source>
        <dbReference type="EMBL" id="OHA63996.1"/>
    </source>
</evidence>
<dbReference type="GO" id="GO:0003723">
    <property type="term" value="F:RNA binding"/>
    <property type="evidence" value="ECO:0007669"/>
    <property type="project" value="InterPro"/>
</dbReference>
<protein>
    <recommendedName>
        <fullName evidence="1">R3H domain-containing protein</fullName>
    </recommendedName>
</protein>
<proteinExistence type="predicted"/>
<dbReference type="InterPro" id="IPR039247">
    <property type="entry name" value="KhpB"/>
</dbReference>
<evidence type="ECO:0000313" key="3">
    <source>
        <dbReference type="Proteomes" id="UP000178170"/>
    </source>
</evidence>
<name>A0A1G2QTW6_9BACT</name>
<dbReference type="InterPro" id="IPR034079">
    <property type="entry name" value="R3H_KhpB"/>
</dbReference>
<feature type="domain" description="R3H" evidence="1">
    <location>
        <begin position="90"/>
        <end position="156"/>
    </location>
</feature>
<dbReference type="SUPFAM" id="SSF82708">
    <property type="entry name" value="R3H domain"/>
    <property type="match status" value="1"/>
</dbReference>
<dbReference type="PROSITE" id="PS51061">
    <property type="entry name" value="R3H"/>
    <property type="match status" value="1"/>
</dbReference>
<dbReference type="InterPro" id="IPR015946">
    <property type="entry name" value="KH_dom-like_a/b"/>
</dbReference>
<evidence type="ECO:0000259" key="1">
    <source>
        <dbReference type="PROSITE" id="PS51061"/>
    </source>
</evidence>
<dbReference type="InterPro" id="IPR001374">
    <property type="entry name" value="R3H_dom"/>
</dbReference>
<accession>A0A1G2QTW6</accession>
<dbReference type="EMBL" id="MHTS01000023">
    <property type="protein sequence ID" value="OHA63996.1"/>
    <property type="molecule type" value="Genomic_DNA"/>
</dbReference>
<dbReference type="PANTHER" id="PTHR35800:SF1">
    <property type="entry name" value="RNA-BINDING PROTEIN KHPB"/>
    <property type="match status" value="1"/>
</dbReference>
<organism evidence="2 3">
    <name type="scientific">Candidatus Wildermuthbacteria bacterium RIFCSPHIGHO2_01_FULL_48_27b</name>
    <dbReference type="NCBI Taxonomy" id="1802447"/>
    <lineage>
        <taxon>Bacteria</taxon>
        <taxon>Candidatus Wildermuthiibacteriota</taxon>
    </lineage>
</organism>
<comment type="caution">
    <text evidence="2">The sequence shown here is derived from an EMBL/GenBank/DDBJ whole genome shotgun (WGS) entry which is preliminary data.</text>
</comment>
<dbReference type="CDD" id="cd02644">
    <property type="entry name" value="R3H_jag"/>
    <property type="match status" value="1"/>
</dbReference>
<dbReference type="Proteomes" id="UP000178170">
    <property type="component" value="Unassembled WGS sequence"/>
</dbReference>
<dbReference type="Gene3D" id="3.30.1370.50">
    <property type="entry name" value="R3H-like domain"/>
    <property type="match status" value="1"/>
</dbReference>
<dbReference type="SMART" id="SM00393">
    <property type="entry name" value="R3H"/>
    <property type="match status" value="1"/>
</dbReference>
<dbReference type="Gene3D" id="3.30.300.20">
    <property type="match status" value="1"/>
</dbReference>